<dbReference type="PANTHER" id="PTHR12604">
    <property type="entry name" value="KU AUTOANTIGEN DNA HELICASE"/>
    <property type="match status" value="1"/>
</dbReference>
<dbReference type="FunFam" id="3.40.50.410:FF:000071">
    <property type="entry name" value="ATP-dependent DNA helicase II subunit 1"/>
    <property type="match status" value="1"/>
</dbReference>
<dbReference type="Pfam" id="PF03731">
    <property type="entry name" value="Ku_N"/>
    <property type="match status" value="1"/>
</dbReference>
<dbReference type="GO" id="GO:0016787">
    <property type="term" value="F:hydrolase activity"/>
    <property type="evidence" value="ECO:0007669"/>
    <property type="project" value="UniProtKB-KW"/>
</dbReference>
<accession>A0A0F4ZI94</accession>
<dbReference type="Gene3D" id="4.10.970.10">
    <property type="entry name" value="Ku70, bridge and pillars"/>
    <property type="match status" value="1"/>
</dbReference>
<evidence type="ECO:0000256" key="12">
    <source>
        <dbReference type="ARBA" id="ARBA00022895"/>
    </source>
</evidence>
<feature type="region of interest" description="Disordered" evidence="21">
    <location>
        <begin position="554"/>
        <end position="586"/>
    </location>
</feature>
<comment type="subcellular location">
    <subcellularLocation>
        <location evidence="2">Chromosome</location>
        <location evidence="2">Telomere</location>
    </subcellularLocation>
    <subcellularLocation>
        <location evidence="1">Nucleus</location>
    </subcellularLocation>
</comment>
<dbReference type="InterPro" id="IPR047087">
    <property type="entry name" value="KU70_core_dom"/>
</dbReference>
<keyword evidence="6" id="KW-0158">Chromosome</keyword>
<evidence type="ECO:0000259" key="22">
    <source>
        <dbReference type="PROSITE" id="PS50800"/>
    </source>
</evidence>
<dbReference type="Gene3D" id="1.10.1600.10">
    <property type="match status" value="1"/>
</dbReference>
<dbReference type="GO" id="GO:0035861">
    <property type="term" value="C:site of double-strand break"/>
    <property type="evidence" value="ECO:0007669"/>
    <property type="project" value="EnsemblFungi"/>
</dbReference>
<keyword evidence="10" id="KW-0347">Helicase</keyword>
<evidence type="ECO:0000256" key="16">
    <source>
        <dbReference type="ARBA" id="ARBA00023242"/>
    </source>
</evidence>
<dbReference type="InterPro" id="IPR027388">
    <property type="entry name" value="Ku70_bridge/pillars_dom_sf"/>
</dbReference>
<dbReference type="PANTHER" id="PTHR12604:SF2">
    <property type="entry name" value="X-RAY REPAIR CROSS-COMPLEMENTING PROTEIN 6"/>
    <property type="match status" value="1"/>
</dbReference>
<evidence type="ECO:0000313" key="24">
    <source>
        <dbReference type="Proteomes" id="UP000033483"/>
    </source>
</evidence>
<keyword evidence="7" id="KW-0547">Nucleotide-binding</keyword>
<dbReference type="Gene3D" id="2.40.290.10">
    <property type="match status" value="1"/>
</dbReference>
<comment type="similarity">
    <text evidence="3">Belongs to the ku70 family.</text>
</comment>
<organism evidence="23 24">
    <name type="scientific">Thielaviopsis punctulata</name>
    <dbReference type="NCBI Taxonomy" id="72032"/>
    <lineage>
        <taxon>Eukaryota</taxon>
        <taxon>Fungi</taxon>
        <taxon>Dikarya</taxon>
        <taxon>Ascomycota</taxon>
        <taxon>Pezizomycotina</taxon>
        <taxon>Sordariomycetes</taxon>
        <taxon>Hypocreomycetidae</taxon>
        <taxon>Microascales</taxon>
        <taxon>Ceratocystidaceae</taxon>
        <taxon>Thielaviopsis</taxon>
    </lineage>
</organism>
<keyword evidence="15" id="KW-0234">DNA repair</keyword>
<keyword evidence="9" id="KW-0378">Hydrolase</keyword>
<keyword evidence="12" id="KW-0779">Telomere</keyword>
<keyword evidence="14" id="KW-0233">DNA recombination</keyword>
<dbReference type="GO" id="GO:0000723">
    <property type="term" value="P:telomere maintenance"/>
    <property type="evidence" value="ECO:0007669"/>
    <property type="project" value="EnsemblFungi"/>
</dbReference>
<dbReference type="PROSITE" id="PS50800">
    <property type="entry name" value="SAP"/>
    <property type="match status" value="1"/>
</dbReference>
<dbReference type="EMBL" id="LAEV01000634">
    <property type="protein sequence ID" value="KKA29925.1"/>
    <property type="molecule type" value="Genomic_DNA"/>
</dbReference>
<dbReference type="Pfam" id="PF03730">
    <property type="entry name" value="Ku_C"/>
    <property type="match status" value="1"/>
</dbReference>
<reference evidence="23 24" key="1">
    <citation type="submission" date="2015-03" db="EMBL/GenBank/DDBJ databases">
        <authorList>
            <person name="Radwan O."/>
            <person name="Al-Naeli F.A."/>
            <person name="Rendon G.A."/>
            <person name="Fields C."/>
        </authorList>
    </citation>
    <scope>NUCLEOTIDE SEQUENCE [LARGE SCALE GENOMIC DNA]</scope>
    <source>
        <strain evidence="23">CR-DP1</strain>
    </source>
</reference>
<dbReference type="OrthoDB" id="3249161at2759"/>
<keyword evidence="24" id="KW-1185">Reference proteome</keyword>
<dbReference type="GO" id="GO:0003684">
    <property type="term" value="F:damaged DNA binding"/>
    <property type="evidence" value="ECO:0007669"/>
    <property type="project" value="InterPro"/>
</dbReference>
<dbReference type="Proteomes" id="UP000033483">
    <property type="component" value="Unassembled WGS sequence"/>
</dbReference>
<evidence type="ECO:0000256" key="6">
    <source>
        <dbReference type="ARBA" id="ARBA00022454"/>
    </source>
</evidence>
<dbReference type="EC" id="3.6.4.12" evidence="4"/>
<dbReference type="SUPFAM" id="SSF53300">
    <property type="entry name" value="vWA-like"/>
    <property type="match status" value="1"/>
</dbReference>
<evidence type="ECO:0000256" key="2">
    <source>
        <dbReference type="ARBA" id="ARBA00004574"/>
    </source>
</evidence>
<evidence type="ECO:0000256" key="3">
    <source>
        <dbReference type="ARBA" id="ARBA00005240"/>
    </source>
</evidence>
<protein>
    <recommendedName>
        <fullName evidence="5">ATP-dependent DNA helicase II subunit 1</fullName>
        <ecNumber evidence="4">3.6.4.12</ecNumber>
    </recommendedName>
    <alternativeName>
        <fullName evidence="18">ATP-dependent DNA helicase II subunit Ku70</fullName>
    </alternativeName>
</protein>
<dbReference type="GO" id="GO:0005721">
    <property type="term" value="C:pericentric heterochromatin"/>
    <property type="evidence" value="ECO:0007669"/>
    <property type="project" value="EnsemblFungi"/>
</dbReference>
<dbReference type="GO" id="GO:0042162">
    <property type="term" value="F:telomeric DNA binding"/>
    <property type="evidence" value="ECO:0007669"/>
    <property type="project" value="EnsemblFungi"/>
</dbReference>
<evidence type="ECO:0000256" key="5">
    <source>
        <dbReference type="ARBA" id="ARBA00021796"/>
    </source>
</evidence>
<keyword evidence="11" id="KW-0067">ATP-binding</keyword>
<dbReference type="SMART" id="SM00513">
    <property type="entry name" value="SAP"/>
    <property type="match status" value="1"/>
</dbReference>
<feature type="active site" description="Schiff-base intermediate with DNA; for 5'-deoxyribose-5-phosphate lyase activity" evidence="20">
    <location>
        <position position="26"/>
    </location>
</feature>
<evidence type="ECO:0000256" key="7">
    <source>
        <dbReference type="ARBA" id="ARBA00022741"/>
    </source>
</evidence>
<evidence type="ECO:0000256" key="1">
    <source>
        <dbReference type="ARBA" id="ARBA00004123"/>
    </source>
</evidence>
<dbReference type="InterPro" id="IPR006164">
    <property type="entry name" value="DNA_bd_Ku70/Ku80"/>
</dbReference>
<evidence type="ECO:0000256" key="18">
    <source>
        <dbReference type="ARBA" id="ARBA00031811"/>
    </source>
</evidence>
<evidence type="ECO:0000256" key="20">
    <source>
        <dbReference type="PIRSR" id="PIRSR003033-1"/>
    </source>
</evidence>
<evidence type="ECO:0000256" key="21">
    <source>
        <dbReference type="SAM" id="MobiDB-lite"/>
    </source>
</evidence>
<dbReference type="GO" id="GO:0006303">
    <property type="term" value="P:double-strand break repair via nonhomologous end joining"/>
    <property type="evidence" value="ECO:0007669"/>
    <property type="project" value="EnsemblFungi"/>
</dbReference>
<dbReference type="InterPro" id="IPR003034">
    <property type="entry name" value="SAP_dom"/>
</dbReference>
<keyword evidence="16" id="KW-0539">Nucleus</keyword>
<dbReference type="NCBIfam" id="TIGR00578">
    <property type="entry name" value="ku70"/>
    <property type="match status" value="1"/>
</dbReference>
<evidence type="ECO:0000256" key="13">
    <source>
        <dbReference type="ARBA" id="ARBA00023125"/>
    </source>
</evidence>
<evidence type="ECO:0000256" key="11">
    <source>
        <dbReference type="ARBA" id="ARBA00022840"/>
    </source>
</evidence>
<feature type="compositionally biased region" description="Basic and acidic residues" evidence="21">
    <location>
        <begin position="554"/>
        <end position="576"/>
    </location>
</feature>
<dbReference type="GO" id="GO:0003678">
    <property type="term" value="F:DNA helicase activity"/>
    <property type="evidence" value="ECO:0007669"/>
    <property type="project" value="UniProtKB-EC"/>
</dbReference>
<dbReference type="AlphaFoldDB" id="A0A0F4ZI94"/>
<evidence type="ECO:0000256" key="10">
    <source>
        <dbReference type="ARBA" id="ARBA00022806"/>
    </source>
</evidence>
<evidence type="ECO:0000313" key="23">
    <source>
        <dbReference type="EMBL" id="KKA29925.1"/>
    </source>
</evidence>
<dbReference type="InterPro" id="IPR036361">
    <property type="entry name" value="SAP_dom_sf"/>
</dbReference>
<gene>
    <name evidence="23" type="ORF">TD95_001465</name>
</gene>
<dbReference type="Pfam" id="PF02037">
    <property type="entry name" value="SAP"/>
    <property type="match status" value="1"/>
</dbReference>
<proteinExistence type="inferred from homology"/>
<keyword evidence="13" id="KW-0238">DNA-binding</keyword>
<comment type="caution">
    <text evidence="23">The sequence shown here is derived from an EMBL/GenBank/DDBJ whole genome shotgun (WGS) entry which is preliminary data.</text>
</comment>
<feature type="domain" description="SAP" evidence="22">
    <location>
        <begin position="604"/>
        <end position="638"/>
    </location>
</feature>
<dbReference type="GO" id="GO:0006310">
    <property type="term" value="P:DNA recombination"/>
    <property type="evidence" value="ECO:0007669"/>
    <property type="project" value="UniProtKB-KW"/>
</dbReference>
<dbReference type="SMART" id="SM00559">
    <property type="entry name" value="Ku78"/>
    <property type="match status" value="1"/>
</dbReference>
<evidence type="ECO:0000256" key="9">
    <source>
        <dbReference type="ARBA" id="ARBA00022801"/>
    </source>
</evidence>
<comment type="catalytic activity">
    <reaction evidence="19">
        <text>ATP + H2O = ADP + phosphate + H(+)</text>
        <dbReference type="Rhea" id="RHEA:13065"/>
        <dbReference type="ChEBI" id="CHEBI:15377"/>
        <dbReference type="ChEBI" id="CHEBI:15378"/>
        <dbReference type="ChEBI" id="CHEBI:30616"/>
        <dbReference type="ChEBI" id="CHEBI:43474"/>
        <dbReference type="ChEBI" id="CHEBI:456216"/>
        <dbReference type="EC" id="3.6.4.12"/>
    </reaction>
</comment>
<dbReference type="SUPFAM" id="SSF100939">
    <property type="entry name" value="SPOC domain-like"/>
    <property type="match status" value="1"/>
</dbReference>
<dbReference type="GO" id="GO:0099115">
    <property type="term" value="C:chromosome, subtelomeric region"/>
    <property type="evidence" value="ECO:0007669"/>
    <property type="project" value="EnsemblFungi"/>
</dbReference>
<dbReference type="GO" id="GO:0120290">
    <property type="term" value="P:stalled replication fork localization to nuclear periphery"/>
    <property type="evidence" value="ECO:0007669"/>
    <property type="project" value="EnsemblFungi"/>
</dbReference>
<dbReference type="SUPFAM" id="SSF68906">
    <property type="entry name" value="SAP domain"/>
    <property type="match status" value="1"/>
</dbReference>
<dbReference type="InterPro" id="IPR036465">
    <property type="entry name" value="vWFA_dom_sf"/>
</dbReference>
<evidence type="ECO:0000256" key="19">
    <source>
        <dbReference type="ARBA" id="ARBA00047995"/>
    </source>
</evidence>
<evidence type="ECO:0000256" key="17">
    <source>
        <dbReference type="ARBA" id="ARBA00024890"/>
    </source>
</evidence>
<dbReference type="Pfam" id="PF02735">
    <property type="entry name" value="Ku"/>
    <property type="match status" value="1"/>
</dbReference>
<dbReference type="PIRSF" id="PIRSF003033">
    <property type="entry name" value="Ku70"/>
    <property type="match status" value="1"/>
</dbReference>
<dbReference type="GO" id="GO:0043564">
    <property type="term" value="C:Ku70:Ku80 complex"/>
    <property type="evidence" value="ECO:0007669"/>
    <property type="project" value="InterPro"/>
</dbReference>
<dbReference type="Gene3D" id="1.10.720.30">
    <property type="entry name" value="SAP domain"/>
    <property type="match status" value="1"/>
</dbReference>
<evidence type="ECO:0000256" key="15">
    <source>
        <dbReference type="ARBA" id="ARBA00023204"/>
    </source>
</evidence>
<comment type="function">
    <text evidence="17">Single-stranded DNA-dependent ATP-dependent helicase. Involved in non-homologous end joining (NHEJ) DNA double strand break repair. DNA-binding is sequence-independent but has a high affinity to nicks in double-stranded DNA and to the ends of duplex DNA. Binds to naturally occurring chromosomal ends, and therefore provides chromosomal end protection. Required also for telomere recombination to repair telomeric ends in the absence of telomerase. KU70, of the KU70/KU80 heterodimer, binds to the stem loop of TLC1, the RNA component of telomerase. Involved in telomere maintenance. Interacts with telomeric repeats and subtelomeric sequences thereby controlling telomere length and protecting against subtelomeric rearrangement. Maintains telomeric chromatin, which is involved in silencing the expression of genes located at the telomere. Required for mating-type switching.</text>
</comment>
<keyword evidence="8" id="KW-0227">DNA damage</keyword>
<dbReference type="GO" id="GO:0140445">
    <property type="term" value="C:chromosome, telomeric repeat region"/>
    <property type="evidence" value="ECO:0007669"/>
    <property type="project" value="EnsemblFungi"/>
</dbReference>
<dbReference type="GO" id="GO:0005524">
    <property type="term" value="F:ATP binding"/>
    <property type="evidence" value="ECO:0007669"/>
    <property type="project" value="UniProtKB-KW"/>
</dbReference>
<sequence length="641" mass="72444">MMQHDDWQAKLDDDDDIELVDEINYKTQKDAIILAIDVSSSMLQLPPPSDSKRADKDSALMATLKCASHLMEQRIISNPGDMMGILFFGTHKSRYPEDGNQDHTRYPNCYVYMDLDVPAAEEVKALKEMIEDDEDKILVPSNNGPVSMANVLFCANQIFATRAPNFISRRLFILTDSDDPHPDDKKSAVAAAVRAKDLHDLGVVIELFPIIRGDTKFNTSKFYDDIIYRDFEAENNDSDVVASKSGDGLTLLKSLISNITSKQVSKRALFSNLPLEITPKLIITVSGYNVLHKQKPERRCYVWLGGEKPQIVKSQTSRYAMDTAETVSNEEMTRAYKLGGEYVHFKPQEQKELRNFGKPVIRILGFKPRSCIRPWESVGKSTFIYPSEAMYEGSTRVFVALWKKLLKDDKVGIVWAITRSNARPGLFALIPSKEEIEEATGLTYLPAGMWLYPIPFADDIRQAPEFPLKPPPPEQAVEEMTAVVENLWLPQKRYNPSKYPNPQLQWHYRILQAMALGEEIPEELEDLTIPRYKAMNRRAGGAISELNKEIQVDAKSRDDLGLSNKRQADTHGEPTSKKAKAPSDALDIKVSDQQLKEAVESGGIQKMTVNQLKDVLTMRGIAPHGRKAELIEKLEDWLEKK</sequence>
<dbReference type="InterPro" id="IPR016194">
    <property type="entry name" value="SPOC-like_C_dom_sf"/>
</dbReference>
<dbReference type="Gene3D" id="3.40.50.410">
    <property type="entry name" value="von Willebrand factor, type A domain"/>
    <property type="match status" value="1"/>
</dbReference>
<dbReference type="InterPro" id="IPR006165">
    <property type="entry name" value="Ku70"/>
</dbReference>
<dbReference type="CDD" id="cd01458">
    <property type="entry name" value="vWA_ku"/>
    <property type="match status" value="1"/>
</dbReference>
<dbReference type="InterPro" id="IPR005161">
    <property type="entry name" value="Ku_N"/>
</dbReference>
<dbReference type="GO" id="GO:0003690">
    <property type="term" value="F:double-stranded DNA binding"/>
    <property type="evidence" value="ECO:0007669"/>
    <property type="project" value="TreeGrafter"/>
</dbReference>
<evidence type="ECO:0000256" key="4">
    <source>
        <dbReference type="ARBA" id="ARBA00012551"/>
    </source>
</evidence>
<name>A0A0F4ZI94_9PEZI</name>
<dbReference type="InterPro" id="IPR005160">
    <property type="entry name" value="Ku_C"/>
</dbReference>
<dbReference type="CDD" id="cd00788">
    <property type="entry name" value="KU70"/>
    <property type="match status" value="1"/>
</dbReference>
<evidence type="ECO:0000256" key="8">
    <source>
        <dbReference type="ARBA" id="ARBA00022763"/>
    </source>
</evidence>
<evidence type="ECO:0000256" key="14">
    <source>
        <dbReference type="ARBA" id="ARBA00023172"/>
    </source>
</evidence>